<dbReference type="Proteomes" id="UP000316298">
    <property type="component" value="Unassembled WGS sequence"/>
</dbReference>
<proteinExistence type="predicted"/>
<evidence type="ECO:0000313" key="1">
    <source>
        <dbReference type="EMBL" id="TQJ16353.1"/>
    </source>
</evidence>
<gene>
    <name evidence="1" type="ORF">FB475_0447</name>
</gene>
<name>A0A542ELZ0_9ACTN</name>
<reference evidence="1 2" key="1">
    <citation type="submission" date="2019-06" db="EMBL/GenBank/DDBJ databases">
        <title>Sequencing the genomes of 1000 actinobacteria strains.</title>
        <authorList>
            <person name="Klenk H.-P."/>
        </authorList>
    </citation>
    <scope>NUCLEOTIDE SEQUENCE [LARGE SCALE GENOMIC DNA]</scope>
    <source>
        <strain evidence="1 2">DSM 17305</strain>
    </source>
</reference>
<accession>A0A542ELZ0</accession>
<dbReference type="AlphaFoldDB" id="A0A542ELZ0"/>
<evidence type="ECO:0000313" key="2">
    <source>
        <dbReference type="Proteomes" id="UP000316298"/>
    </source>
</evidence>
<sequence length="92" mass="10278">MPDRPVNVPSELENNIIDLTRVRTRWGTNPHYVNVDLSRSEIGYLELNHLGEVVRAVVHDSTNVEHRMYLDEIHRLAEPFVGAAAACASATG</sequence>
<keyword evidence="2" id="KW-1185">Reference proteome</keyword>
<dbReference type="EMBL" id="VFMM01000001">
    <property type="protein sequence ID" value="TQJ16353.1"/>
    <property type="molecule type" value="Genomic_DNA"/>
</dbReference>
<organism evidence="1 2">
    <name type="scientific">Kribbella jejuensis</name>
    <dbReference type="NCBI Taxonomy" id="236068"/>
    <lineage>
        <taxon>Bacteria</taxon>
        <taxon>Bacillati</taxon>
        <taxon>Actinomycetota</taxon>
        <taxon>Actinomycetes</taxon>
        <taxon>Propionibacteriales</taxon>
        <taxon>Kribbellaceae</taxon>
        <taxon>Kribbella</taxon>
    </lineage>
</organism>
<comment type="caution">
    <text evidence="1">The sequence shown here is derived from an EMBL/GenBank/DDBJ whole genome shotgun (WGS) entry which is preliminary data.</text>
</comment>
<protein>
    <submittedName>
        <fullName evidence="1">Uncharacterized protein</fullName>
    </submittedName>
</protein>